<dbReference type="AlphaFoldDB" id="A0A812XFN5"/>
<feature type="compositionally biased region" description="Basic residues" evidence="1">
    <location>
        <begin position="1"/>
        <end position="23"/>
    </location>
</feature>
<reference evidence="2" key="1">
    <citation type="submission" date="2021-02" db="EMBL/GenBank/DDBJ databases">
        <authorList>
            <person name="Dougan E. K."/>
            <person name="Rhodes N."/>
            <person name="Thang M."/>
            <person name="Chan C."/>
        </authorList>
    </citation>
    <scope>NUCLEOTIDE SEQUENCE</scope>
</reference>
<dbReference type="EMBL" id="CAJNJA010036826">
    <property type="protein sequence ID" value="CAE7725167.1"/>
    <property type="molecule type" value="Genomic_DNA"/>
</dbReference>
<evidence type="ECO:0000256" key="1">
    <source>
        <dbReference type="SAM" id="MobiDB-lite"/>
    </source>
</evidence>
<protein>
    <submittedName>
        <fullName evidence="2">Uncharacterized protein</fullName>
    </submittedName>
</protein>
<proteinExistence type="predicted"/>
<name>A0A812XFN5_9DINO</name>
<comment type="caution">
    <text evidence="2">The sequence shown here is derived from an EMBL/GenBank/DDBJ whole genome shotgun (WGS) entry which is preliminary data.</text>
</comment>
<sequence length="109" mass="12902">GEARRSQSRRRHRRHHHQSRRPYRSTSHEENGTHSSCQPRAKGPLDPGANRRLLGHKRMTRCRKQLICFGPLLQRQAVVSPLRPPAPRLPIFKRPHHPRIRAQRVLRSW</sequence>
<evidence type="ECO:0000313" key="2">
    <source>
        <dbReference type="EMBL" id="CAE7725167.1"/>
    </source>
</evidence>
<gene>
    <name evidence="2" type="ORF">SNEC2469_LOCUS20930</name>
</gene>
<feature type="non-terminal residue" evidence="2">
    <location>
        <position position="1"/>
    </location>
</feature>
<feature type="region of interest" description="Disordered" evidence="1">
    <location>
        <begin position="1"/>
        <end position="57"/>
    </location>
</feature>
<keyword evidence="3" id="KW-1185">Reference proteome</keyword>
<accession>A0A812XFN5</accession>
<dbReference type="Proteomes" id="UP000601435">
    <property type="component" value="Unassembled WGS sequence"/>
</dbReference>
<evidence type="ECO:0000313" key="3">
    <source>
        <dbReference type="Proteomes" id="UP000601435"/>
    </source>
</evidence>
<organism evidence="2 3">
    <name type="scientific">Symbiodinium necroappetens</name>
    <dbReference type="NCBI Taxonomy" id="1628268"/>
    <lineage>
        <taxon>Eukaryota</taxon>
        <taxon>Sar</taxon>
        <taxon>Alveolata</taxon>
        <taxon>Dinophyceae</taxon>
        <taxon>Suessiales</taxon>
        <taxon>Symbiodiniaceae</taxon>
        <taxon>Symbiodinium</taxon>
    </lineage>
</organism>